<proteinExistence type="predicted"/>
<dbReference type="InterPro" id="IPR003615">
    <property type="entry name" value="HNH_nuc"/>
</dbReference>
<evidence type="ECO:0000259" key="1">
    <source>
        <dbReference type="Pfam" id="PF13391"/>
    </source>
</evidence>
<feature type="domain" description="HNH nuclease" evidence="1">
    <location>
        <begin position="252"/>
        <end position="304"/>
    </location>
</feature>
<dbReference type="AlphaFoldDB" id="T1AHW4"/>
<accession>T1AHW4</accession>
<comment type="caution">
    <text evidence="2">The sequence shown here is derived from an EMBL/GenBank/DDBJ whole genome shotgun (WGS) entry which is preliminary data.</text>
</comment>
<name>T1AHW4_9ZZZZ</name>
<dbReference type="EMBL" id="AUZY01005958">
    <property type="protein sequence ID" value="EQD56083.1"/>
    <property type="molecule type" value="Genomic_DNA"/>
</dbReference>
<evidence type="ECO:0000313" key="2">
    <source>
        <dbReference type="EMBL" id="EQD56083.1"/>
    </source>
</evidence>
<reference evidence="2" key="1">
    <citation type="submission" date="2013-08" db="EMBL/GenBank/DDBJ databases">
        <authorList>
            <person name="Mendez C."/>
            <person name="Richter M."/>
            <person name="Ferrer M."/>
            <person name="Sanchez J."/>
        </authorList>
    </citation>
    <scope>NUCLEOTIDE SEQUENCE</scope>
</reference>
<gene>
    <name evidence="2" type="ORF">B1B_09082</name>
</gene>
<sequence length="373" mass="42215">MSPSRFPIRFRGTRVGREFCYPGRVDANTCEQTGGPRMRYWWVNQNQTYRQEVPGGYLWSPRHNANGARNPFYESMREIAPGDVIFSFVDTRIHAIGMAQSYCRENPKPLEFGKSGLNWENIGWRVDVSFRELTRKIRPKDHIDLLRPLFPARYAPLQQNGNGIQSVYLTGLPTLLAEALIGLIGPEAGFIGPSLREADPFPPDDLDDWEDRLARQVMGDPSIRETERRAIVQARSGQGLFKKNVRRIEPRCRITHVEKLEHLVASHCKPWRDATNEERLDGENGLLLTPSIDHLFDRGFISFEDNGTLLISPVADRPSLARMGIDVTRTVQVGSFTSGQKRFLDYHRNAVLLASGQGPHRGRVPGHHGAARG</sequence>
<protein>
    <recommendedName>
        <fullName evidence="1">HNH nuclease domain-containing protein</fullName>
    </recommendedName>
</protein>
<reference evidence="2" key="2">
    <citation type="journal article" date="2014" name="ISME J.">
        <title>Microbial stratification in low pH oxic and suboxic macroscopic growths along an acid mine drainage.</title>
        <authorList>
            <person name="Mendez-Garcia C."/>
            <person name="Mesa V."/>
            <person name="Sprenger R.R."/>
            <person name="Richter M."/>
            <person name="Diez M.S."/>
            <person name="Solano J."/>
            <person name="Bargiela R."/>
            <person name="Golyshina O.V."/>
            <person name="Manteca A."/>
            <person name="Ramos J.L."/>
            <person name="Gallego J.R."/>
            <person name="Llorente I."/>
            <person name="Martins Dos Santos V.A."/>
            <person name="Jensen O.N."/>
            <person name="Pelaez A.I."/>
            <person name="Sanchez J."/>
            <person name="Ferrer M."/>
        </authorList>
    </citation>
    <scope>NUCLEOTIDE SEQUENCE</scope>
</reference>
<organism evidence="2">
    <name type="scientific">mine drainage metagenome</name>
    <dbReference type="NCBI Taxonomy" id="410659"/>
    <lineage>
        <taxon>unclassified sequences</taxon>
        <taxon>metagenomes</taxon>
        <taxon>ecological metagenomes</taxon>
    </lineage>
</organism>
<dbReference type="Pfam" id="PF13391">
    <property type="entry name" value="HNH_2"/>
    <property type="match status" value="1"/>
</dbReference>